<gene>
    <name evidence="1" type="ORF">BJ138DRAFT_1018526</name>
</gene>
<name>A0ACB7ZVR6_9AGAM</name>
<comment type="caution">
    <text evidence="1">The sequence shown here is derived from an EMBL/GenBank/DDBJ whole genome shotgun (WGS) entry which is preliminary data.</text>
</comment>
<proteinExistence type="predicted"/>
<accession>A0ACB7ZVR6</accession>
<sequence length="513" mass="56761">LTKEARAAVSTRRKEARAKFRNDLHNAWKTMDAAAENIAANNNKSVRRVQLDLHMGRALSRIKRSKVSDWNAFCWKRHQVDEKSRGTGKDLLPALVQDLSKEYATAPQAEKDAITEEYKQYKATKSIGFRVSTKSKVSDVASTMKLVEHELANLRSRTGAESILYTTRGSTDLPINGIAFATPGVGDFIPTAMGIDHQDLISKMEGFAVQGIKGAAKNHSQRVSALRSDIRLEIQQQLRAITGDPGAEMAWKHYWRLVVKAYKVRVAGWPDNIPFANLSTVSSALPDLESLLRKWKLGTIHWEKINDEELTRLTIERDEQLETGVIEEPRRRPRSDKGKKRVRGSTRGASAAQEHNRNRNTVQYKSAETIFSDGEDEDRAGSMAPAPHRTDTTNSPATPAASATPPPFASPTPQAGTSASFNPGFLMSPGINTQTPLSAPSTSAHGQDTIQPFGSLGNLMNPSVQDYGNFFNAQQDALQPSNNDFNIENFLNFDCDRALEDINARYGTNNWSV</sequence>
<protein>
    <submittedName>
        <fullName evidence="1">Uncharacterized protein</fullName>
    </submittedName>
</protein>
<reference evidence="1" key="1">
    <citation type="journal article" date="2021" name="New Phytol.">
        <title>Evolutionary innovations through gain and loss of genes in the ectomycorrhizal Boletales.</title>
        <authorList>
            <person name="Wu G."/>
            <person name="Miyauchi S."/>
            <person name="Morin E."/>
            <person name="Kuo A."/>
            <person name="Drula E."/>
            <person name="Varga T."/>
            <person name="Kohler A."/>
            <person name="Feng B."/>
            <person name="Cao Y."/>
            <person name="Lipzen A."/>
            <person name="Daum C."/>
            <person name="Hundley H."/>
            <person name="Pangilinan J."/>
            <person name="Johnson J."/>
            <person name="Barry K."/>
            <person name="LaButti K."/>
            <person name="Ng V."/>
            <person name="Ahrendt S."/>
            <person name="Min B."/>
            <person name="Choi I.G."/>
            <person name="Park H."/>
            <person name="Plett J.M."/>
            <person name="Magnuson J."/>
            <person name="Spatafora J.W."/>
            <person name="Nagy L.G."/>
            <person name="Henrissat B."/>
            <person name="Grigoriev I.V."/>
            <person name="Yang Z.L."/>
            <person name="Xu J."/>
            <person name="Martin F.M."/>
        </authorList>
    </citation>
    <scope>NUCLEOTIDE SEQUENCE</scope>
    <source>
        <strain evidence="1">ATCC 28755</strain>
    </source>
</reference>
<feature type="non-terminal residue" evidence="1">
    <location>
        <position position="1"/>
    </location>
</feature>
<keyword evidence="2" id="KW-1185">Reference proteome</keyword>
<organism evidence="1 2">
    <name type="scientific">Hygrophoropsis aurantiaca</name>
    <dbReference type="NCBI Taxonomy" id="72124"/>
    <lineage>
        <taxon>Eukaryota</taxon>
        <taxon>Fungi</taxon>
        <taxon>Dikarya</taxon>
        <taxon>Basidiomycota</taxon>
        <taxon>Agaricomycotina</taxon>
        <taxon>Agaricomycetes</taxon>
        <taxon>Agaricomycetidae</taxon>
        <taxon>Boletales</taxon>
        <taxon>Coniophorineae</taxon>
        <taxon>Hygrophoropsidaceae</taxon>
        <taxon>Hygrophoropsis</taxon>
    </lineage>
</organism>
<dbReference type="EMBL" id="MU268338">
    <property type="protein sequence ID" value="KAH7904868.1"/>
    <property type="molecule type" value="Genomic_DNA"/>
</dbReference>
<evidence type="ECO:0000313" key="1">
    <source>
        <dbReference type="EMBL" id="KAH7904868.1"/>
    </source>
</evidence>
<dbReference type="Proteomes" id="UP000790377">
    <property type="component" value="Unassembled WGS sequence"/>
</dbReference>
<evidence type="ECO:0000313" key="2">
    <source>
        <dbReference type="Proteomes" id="UP000790377"/>
    </source>
</evidence>